<dbReference type="Gene3D" id="3.30.420.10">
    <property type="entry name" value="Ribonuclease H-like superfamily/Ribonuclease H"/>
    <property type="match status" value="1"/>
</dbReference>
<comment type="caution">
    <text evidence="9">The sequence shown here is derived from an EMBL/GenBank/DDBJ whole genome shotgun (WGS) entry which is preliminary data.</text>
</comment>
<dbReference type="SUPFAM" id="SSF56219">
    <property type="entry name" value="DNase I-like"/>
    <property type="match status" value="1"/>
</dbReference>
<gene>
    <name evidence="9" type="ORF">C1SCF055_LOCUS40482</name>
</gene>
<dbReference type="Pfam" id="PF00149">
    <property type="entry name" value="Metallophos"/>
    <property type="match status" value="1"/>
</dbReference>
<evidence type="ECO:0000256" key="6">
    <source>
        <dbReference type="SAM" id="MobiDB-lite"/>
    </source>
</evidence>
<feature type="domain" description="Reverse transcriptase" evidence="7">
    <location>
        <begin position="2592"/>
        <end position="2838"/>
    </location>
</feature>
<dbReference type="InterPro" id="IPR004843">
    <property type="entry name" value="Calcineurin-like_PHP"/>
</dbReference>
<feature type="coiled-coil region" evidence="5">
    <location>
        <begin position="312"/>
        <end position="339"/>
    </location>
</feature>
<dbReference type="SUPFAM" id="SSF53098">
    <property type="entry name" value="Ribonuclease H-like"/>
    <property type="match status" value="1"/>
</dbReference>
<evidence type="ECO:0000256" key="4">
    <source>
        <dbReference type="ARBA" id="ARBA00022801"/>
    </source>
</evidence>
<dbReference type="Gene3D" id="3.60.10.10">
    <property type="entry name" value="Endonuclease/exonuclease/phosphatase"/>
    <property type="match status" value="1"/>
</dbReference>
<dbReference type="Gene3D" id="3.60.21.10">
    <property type="match status" value="1"/>
</dbReference>
<evidence type="ECO:0000256" key="1">
    <source>
        <dbReference type="ARBA" id="ARBA00022603"/>
    </source>
</evidence>
<dbReference type="SUPFAM" id="SSF56300">
    <property type="entry name" value="Metallo-dependent phosphatases"/>
    <property type="match status" value="1"/>
</dbReference>
<dbReference type="PROSITE" id="PS50879">
    <property type="entry name" value="RNASE_H_1"/>
    <property type="match status" value="1"/>
</dbReference>
<evidence type="ECO:0000313" key="9">
    <source>
        <dbReference type="EMBL" id="CAI4015665.1"/>
    </source>
</evidence>
<keyword evidence="5" id="KW-0175">Coiled coil</keyword>
<dbReference type="Pfam" id="PF00078">
    <property type="entry name" value="RVT_1"/>
    <property type="match status" value="1"/>
</dbReference>
<organism evidence="9">
    <name type="scientific">Cladocopium goreaui</name>
    <dbReference type="NCBI Taxonomy" id="2562237"/>
    <lineage>
        <taxon>Eukaryota</taxon>
        <taxon>Sar</taxon>
        <taxon>Alveolata</taxon>
        <taxon>Dinophyceae</taxon>
        <taxon>Suessiales</taxon>
        <taxon>Symbiodiniaceae</taxon>
        <taxon>Cladocopium</taxon>
    </lineage>
</organism>
<dbReference type="GO" id="GO:0004523">
    <property type="term" value="F:RNA-DNA hybrid ribonuclease activity"/>
    <property type="evidence" value="ECO:0007669"/>
    <property type="project" value="InterPro"/>
</dbReference>
<dbReference type="GO" id="GO:0008168">
    <property type="term" value="F:methyltransferase activity"/>
    <property type="evidence" value="ECO:0007669"/>
    <property type="project" value="UniProtKB-KW"/>
</dbReference>
<keyword evidence="2" id="KW-0808">Transferase</keyword>
<feature type="compositionally biased region" description="Basic residues" evidence="6">
    <location>
        <begin position="1404"/>
        <end position="1418"/>
    </location>
</feature>
<keyword evidence="4" id="KW-0378">Hydrolase</keyword>
<evidence type="ECO:0000313" key="10">
    <source>
        <dbReference type="EMBL" id="CAL4802977.1"/>
    </source>
</evidence>
<protein>
    <submittedName>
        <fullName evidence="10">Purple acid phosphatase 7</fullName>
    </submittedName>
</protein>
<dbReference type="OrthoDB" id="423732at2759"/>
<dbReference type="Pfam" id="PF03372">
    <property type="entry name" value="Exo_endo_phos"/>
    <property type="match status" value="1"/>
</dbReference>
<dbReference type="GO" id="GO:0032259">
    <property type="term" value="P:methylation"/>
    <property type="evidence" value="ECO:0007669"/>
    <property type="project" value="UniProtKB-KW"/>
</dbReference>
<proteinExistence type="predicted"/>
<dbReference type="Proteomes" id="UP001152797">
    <property type="component" value="Unassembled WGS sequence"/>
</dbReference>
<dbReference type="PROSITE" id="PS50878">
    <property type="entry name" value="RT_POL"/>
    <property type="match status" value="1"/>
</dbReference>
<keyword evidence="1" id="KW-0489">Methyltransferase</keyword>
<dbReference type="InterPro" id="IPR051558">
    <property type="entry name" value="Metallophosphoesterase_PAP"/>
</dbReference>
<evidence type="ECO:0000256" key="5">
    <source>
        <dbReference type="SAM" id="Coils"/>
    </source>
</evidence>
<evidence type="ECO:0000256" key="2">
    <source>
        <dbReference type="ARBA" id="ARBA00022679"/>
    </source>
</evidence>
<dbReference type="GO" id="GO:0003676">
    <property type="term" value="F:nucleic acid binding"/>
    <property type="evidence" value="ECO:0007669"/>
    <property type="project" value="InterPro"/>
</dbReference>
<keyword evidence="3" id="KW-0732">Signal</keyword>
<dbReference type="Pfam" id="PF00145">
    <property type="entry name" value="DNA_methylase"/>
    <property type="match status" value="1"/>
</dbReference>
<dbReference type="EMBL" id="CAMXCT010006543">
    <property type="protein sequence ID" value="CAI4015665.1"/>
    <property type="molecule type" value="Genomic_DNA"/>
</dbReference>
<dbReference type="InterPro" id="IPR001525">
    <property type="entry name" value="C5_MeTfrase"/>
</dbReference>
<name>A0A9P1DSS7_9DINO</name>
<reference evidence="9" key="1">
    <citation type="submission" date="2022-10" db="EMBL/GenBank/DDBJ databases">
        <authorList>
            <person name="Chen Y."/>
            <person name="Dougan E. K."/>
            <person name="Chan C."/>
            <person name="Rhodes N."/>
            <person name="Thang M."/>
        </authorList>
    </citation>
    <scope>NUCLEOTIDE SEQUENCE</scope>
</reference>
<dbReference type="InterPro" id="IPR012337">
    <property type="entry name" value="RNaseH-like_sf"/>
</dbReference>
<dbReference type="SUPFAM" id="SSF53335">
    <property type="entry name" value="S-adenosyl-L-methionine-dependent methyltransferases"/>
    <property type="match status" value="1"/>
</dbReference>
<keyword evidence="11" id="KW-1185">Reference proteome</keyword>
<evidence type="ECO:0000259" key="7">
    <source>
        <dbReference type="PROSITE" id="PS50878"/>
    </source>
</evidence>
<dbReference type="EMBL" id="CAMXCT030006543">
    <property type="protein sequence ID" value="CAL4802977.1"/>
    <property type="molecule type" value="Genomic_DNA"/>
</dbReference>
<feature type="domain" description="RNase H type-1" evidence="8">
    <location>
        <begin position="3139"/>
        <end position="3299"/>
    </location>
</feature>
<dbReference type="InterPro" id="IPR002156">
    <property type="entry name" value="RNaseH_domain"/>
</dbReference>
<sequence>MASSQGGQGQHPPVLKCAAEAVARSLVRAVKGEHGTLEVSRQLQQLKEVLLAEHPDASAGAKNRCNSLRSGFAHALKTALSQTPEGQQLLEGPKTPPKARVEVRHTAARVMLSEVFTVGRAAECDVQTTGDATTSRLQFLVISLPQGLCIADAWSGGGTRVVRRETGELPASVPQHWTTFVLPHGERVTLMTGAKTTVTLGPAVKDLKKVNGATNSVNGVAVEVPRVPTMRLVEEAGPRSRWADGDITTNSRPSLLPLHQALDPTGKRHCGDDGSCGTLAAPSSPGSCAYLCSRAIASLRSNMRASGRLNGAQQQQALKERLKGRLLAAQRQKLIAKQQLMVFQERLEDPGGSDGASVEDLRDFLDGLGVAPAPDDPCTSNWTCSICKVSQKCKGFRCPFRHRACSLVAVAATAPLVRLMTGAVPYERGQPEEAPKHSFKILRSLSGRDCFLKQVDSKCPIQGVPAPLVQPFVDAISDQAVRQALGDSMSVNDGESCGYILGAADMQECCYLYHCALNVLAVEAISQNKLLWKIRPKLHKMDHVCYDQSWRLNPLWVACYGDEDMVGACKDFGLEAIPCQMARQWFIELFWLLNVMRLSSMRDELLREFNADLRFPEERCKESSTPCRAGCGACAQFFTAECSAWSVSAAFTLAQAKCPSEFRGKTPSLVLQLWCSTGGATHFVATGMVNAVQWIWTDVELPSWALSFALSFWLTSRPEDPDLAQLMQVDDRSYVVAVPPCTRSDLFRVIDLCCGLGGFSYAAARVGFSVAMGVDQNGLWRKLFESLHGESSFCAGDLLDPCVLQELLRRGLFHGVVCSGIACQPHSILGDRKGMQDPRAQSLPRTLQVAWLMQAAVLVLECTPEVLRDSQAQELLRQYTVATGFRMSQAIVKLGNAWCGKRDRWIAVLTAPVVPVCELLDLPSCSDVQVVRDLIPSFTAWHQFEQAQLTLNLYELSKYYQYAAGGMQNVWVKLHEKLPTLLHSAGNQLYTCACGCRPALAESSVHARCDPGMPAEMASPNTIAATIEDPIEEVGVEDGHSLIMLSRPMTGQPDVQLKLSPNVTGAQLIEAECKLGTCSMDFRICVDGELVDPALPLVNMSLVSLVPPDWDPLQLMADRFVPCCLGIDEFLRHVRSSDASEPGPVTDLSRLFMARYPNMARVERESLLSLQGPVWGDDELVYLLESTATSTASDQNVNVWDPLLVTGLVQQDVPSTWQRLVATLAPMCTVISAVLLGGHWVPLIWRVDTVGAVLHTLPVTTEFESVLEKLSRVFELCVGGAKGVWKPHSLGFVPDGFCGALAVSFVRHLLWAWPMVADQEDLVLTSQTLRTEFANHMTDMCLRPMLAGLGISASGRLAELLTQHGVAAAEATARANAALKALGEPGVVKALAQIDRRAQEKPVGHKKHKQAKQAKGKGKGFGVPPLTVDPTSLRLEHGIFQSETGQPLAQLGLSQVGPTVAGVVVVSGHAIDPYLKATNPISSGALGFFVVDLVQPPNTQFRVDAVRIPLVCAVNSEPLLVDGHLFQLGAVPVQRAPMPPSCEVKAVPTCVVKAWVFRDQTSVSWPEVVAHPMLHVFAQVPPLMQCRDEECCGCECWHRTLDFPVDSPVLELWGKQWLKLDFRSAAPDDAEVFTAHMRLPEHMQMQVQYFSGHDGVYLEPKSLDGRQPSHDFQVIWLPKADMSQLMLQRQTVAHVVGLARLGQKMGLRCRTEHAAEVFSVLRPGQTFLPPGKRQTYLVGPFAYGTLQGSVAQVLHTNGWTAKPIQAVAAKAHIQGLMYRVQSVQEPPCKVIRMAHGDVLIAKEDEVDQPDRVLPKVQATSLTEAMVAKQVETDFIQVNDPWAKAASRLPPKATFQIGNPVEDMAQKVLNEVMAQLPKSTMEVDGDETTERRVAALEMRFQDLQGQTSALAASTQQHAQDTTSQMMELRTQAQQQGAHFEQAMASQASTMKGFQDSVQEQFRQQVSHQQTMLDNMFNKQMAQFESLLTKRPRQGLLGCAGLFGPLAIWNPGHSLLCLAVVVLILWWFVVSSGMWDTGGSHGVGRQDRVRLVPRGGLLKCVVLLLGLTVRVGEALHPGPAESDRGLWTLGVANPSGLNGKLDQAAHLEGDAWLLTETQLSRQGVAAFQKGLKMLKSPWKYAIPGSPCAPRRHTETGSHTGVMVLSKLPARALPHEFSVDSYATSRVQVVGMAVADVWVTLGVLYGVPCNSQHKQARYQTDALLADLVDRVACQSVGPRAIGGDFNFGPEELDQLHRLRALGFREVQDLRAWRHGISTEATGRGSRRLDQLWISPELQRVYVGTTVSFDHWADHAAVSATFSHDHMVTTVHAWPCPQQFPWPLHWTCQMDVDFEGDLTHAYAAFWSQVEGQAKCWALQQGVHVMKKQCGRAGTLASLVKQRYQHAKHRRAANLAHVFQDCRDEPLPQADTLLDRVSVGVEELRSEDNSVVLERSVSLLRDLPVVLDGQAVSVVAHSEDQVWLENLPDIQPGCVLTQERAVSDDTAILERLAEVWKGRWTKHTHVVPGQWDQICGFLERTAKPLEWCHEPWTLDRFDRAIRHKKPRAAKGSDGVAQPDLVALPAAARQTMLRFYEAVEAGAPWPHQLAAGFVSCLAKHAGAQQVDEFRPVVVYSLPYRVWSSVRARESLRSVLHVLPNSIQGGVPARQAKSIWFELAFALERSYLDGVALHGLLMDIQKCFNNIPRLPLWCALVHLGFPTGTLQAWASFVAAQTRRFRVRNSVGEALTSNCGLPEGCALSVFGMAMVDWMLDWWLQGLEVSVDLRTFVDDWGVLFRDASALDRVWTSLEQFTSHMDLAIDMGKTRLWSTEAEARREFRTGDIQVTLAARNLGAHQNFSRHCHNAVLQKRLGRMPQVWTKLRASQATYKQKVTALHMMAWPRALHGIAVVHLGASHLKSLRSGAVRAMRADRKGTNPYLHLVTSSLLSDPEAWSVVQTFRDVRELGCDQPVQNTLGLFASAQEKLPSNGPSAILLSRFGWGHVLAQELMHRPTFAGLENVDLSELHLALKAFGPVDQVYLRCHLDGTMFTQNARAKFQPDVSSTCPWCPAKDGFHHRAWICPHFAACRSHLTSDQLGCLALLPACLVDHGWPVIVPEWEVFSRWLLQGDGFCRMSPIEPSVRHCSQVLELFVDGTCAFPTDVKLRFAAWAITVVQGGVGSMDNQVLACGYVRGLNQSPFRAELTAVLQAVQWAVQHQQAVRIWSDCQGVVKRVHKLLQGGAIKRNGANSDLWGHLQALVAQHGDLIQIRQVVSHGSLRQATCFLEEWVYWHNGLTDSAAEGVNFRRPDEFWRDWVGLHGALKFHRQLHRAILLVLLQTSRLAAASEVKPQVPQATLEREVPAPILPVAWQIPEKLIKRCKCCVPDGSRGFQEDARQLPRVNAAERPWEKLGAYKAFQKRLNRTANTQQRALQEALEIGSQAEDAEMQSQPAESPRAGCPTRAAGNATLMLPVVAAQQCVELLIIGDYGTRDGNQAAVANSLARLAGEKAPQAVAAIGDNVYPDGAAYDPGTITRWWGQVYLGFESLRRPWHVITGNHDWWTDALVERAYTDSEANKNSGGYWQLPHFWYKKTYSVPGLSVDAFYIDTMVWKGGTLTEKHLGPQAREEQKQWLFRELANSQADWRVVLGHHTIYSAGMHGVTEVLLRELDPKLRELGVPVYFAGHDHSKQVIYWEGMSYVISGAGGASARGSSNQYPQGSMQHFFPDHGFVGLSVCNKQEAVVTLYDKGGGVQATWPIQNKPKRQRSMRAPWKQPTLQSKSAIFRAAACHDVELKSVEKWCSMDGCKVLADSSQSCSVFCKDQQLHCQRPVFNFPLNGNITIYSGNIWEYNII</sequence>
<dbReference type="EMBL" id="CAMXCT020006543">
    <property type="protein sequence ID" value="CAL1169040.1"/>
    <property type="molecule type" value="Genomic_DNA"/>
</dbReference>
<reference evidence="10 11" key="2">
    <citation type="submission" date="2024-05" db="EMBL/GenBank/DDBJ databases">
        <authorList>
            <person name="Chen Y."/>
            <person name="Shah S."/>
            <person name="Dougan E. K."/>
            <person name="Thang M."/>
            <person name="Chan C."/>
        </authorList>
    </citation>
    <scope>NUCLEOTIDE SEQUENCE [LARGE SCALE GENOMIC DNA]</scope>
</reference>
<dbReference type="InterPro" id="IPR005135">
    <property type="entry name" value="Endo/exonuclease/phosphatase"/>
</dbReference>
<dbReference type="PANTHER" id="PTHR10161">
    <property type="entry name" value="TARTRATE-RESISTANT ACID PHOSPHATASE TYPE 5"/>
    <property type="match status" value="1"/>
</dbReference>
<dbReference type="InterPro" id="IPR029063">
    <property type="entry name" value="SAM-dependent_MTases_sf"/>
</dbReference>
<dbReference type="InterPro" id="IPR036691">
    <property type="entry name" value="Endo/exonu/phosph_ase_sf"/>
</dbReference>
<evidence type="ECO:0000256" key="3">
    <source>
        <dbReference type="ARBA" id="ARBA00022729"/>
    </source>
</evidence>
<dbReference type="InterPro" id="IPR029052">
    <property type="entry name" value="Metallo-depent_PP-like"/>
</dbReference>
<evidence type="ECO:0000259" key="8">
    <source>
        <dbReference type="PROSITE" id="PS50879"/>
    </source>
</evidence>
<feature type="region of interest" description="Disordered" evidence="6">
    <location>
        <begin position="1398"/>
        <end position="1423"/>
    </location>
</feature>
<accession>A0A9P1DSS7</accession>
<dbReference type="InterPro" id="IPR000477">
    <property type="entry name" value="RT_dom"/>
</dbReference>
<dbReference type="Gene3D" id="3.40.50.150">
    <property type="entry name" value="Vaccinia Virus protein VP39"/>
    <property type="match status" value="1"/>
</dbReference>
<dbReference type="InterPro" id="IPR036397">
    <property type="entry name" value="RNaseH_sf"/>
</dbReference>
<dbReference type="PANTHER" id="PTHR10161:SF14">
    <property type="entry name" value="TARTRATE-RESISTANT ACID PHOSPHATASE TYPE 5"/>
    <property type="match status" value="1"/>
</dbReference>
<evidence type="ECO:0000313" key="11">
    <source>
        <dbReference type="Proteomes" id="UP001152797"/>
    </source>
</evidence>